<evidence type="ECO:0000313" key="2">
    <source>
        <dbReference type="Proteomes" id="UP000681425"/>
    </source>
</evidence>
<dbReference type="KEGG" id="spph:KFK14_17295"/>
<evidence type="ECO:0000313" key="1">
    <source>
        <dbReference type="EMBL" id="QUT04775.1"/>
    </source>
</evidence>
<dbReference type="Proteomes" id="UP000681425">
    <property type="component" value="Chromosome"/>
</dbReference>
<accession>A0A975K4P7</accession>
<name>A0A975K4P7_9SPHN</name>
<dbReference type="RefSeq" id="WP_212608520.1">
    <property type="nucleotide sequence ID" value="NZ_CP073910.1"/>
</dbReference>
<gene>
    <name evidence="1" type="ORF">KFK14_17295</name>
</gene>
<keyword evidence="2" id="KW-1185">Reference proteome</keyword>
<protein>
    <submittedName>
        <fullName evidence="1">Uncharacterized protein</fullName>
    </submittedName>
</protein>
<proteinExistence type="predicted"/>
<reference evidence="1" key="1">
    <citation type="submission" date="2021-04" db="EMBL/GenBank/DDBJ databases">
        <title>Isolation of p-tert-butylphenol degrading bacteria Sphingobium phenoxybenzoativorans Tas13 from active sludge.</title>
        <authorList>
            <person name="Li Y."/>
        </authorList>
    </citation>
    <scope>NUCLEOTIDE SEQUENCE</scope>
    <source>
        <strain evidence="1">Tas13</strain>
    </source>
</reference>
<sequence>MPTFTYAAGHTVAADVRNVFSGIDGALLNTARLTVSLLEASEGADLSAAKGQKVLESVAAGFNKVVEGRKEIMTAHRALTVIKGESNLSVVDYGCLGSGPLASAADVPVSAA</sequence>
<dbReference type="AlphaFoldDB" id="A0A975K4P7"/>
<dbReference type="EMBL" id="CP073910">
    <property type="protein sequence ID" value="QUT04775.1"/>
    <property type="molecule type" value="Genomic_DNA"/>
</dbReference>
<organism evidence="1 2">
    <name type="scientific">Sphingobium phenoxybenzoativorans</name>
    <dbReference type="NCBI Taxonomy" id="1592790"/>
    <lineage>
        <taxon>Bacteria</taxon>
        <taxon>Pseudomonadati</taxon>
        <taxon>Pseudomonadota</taxon>
        <taxon>Alphaproteobacteria</taxon>
        <taxon>Sphingomonadales</taxon>
        <taxon>Sphingomonadaceae</taxon>
        <taxon>Sphingobium</taxon>
    </lineage>
</organism>